<dbReference type="InterPro" id="IPR006311">
    <property type="entry name" value="TAT_signal"/>
</dbReference>
<dbReference type="PANTHER" id="PTHR30535">
    <property type="entry name" value="VITAMIN B12-BINDING PROTEIN"/>
    <property type="match status" value="1"/>
</dbReference>
<dbReference type="AlphaFoldDB" id="A0A096FPW5"/>
<accession>A0A096FPW5</accession>
<dbReference type="Gene3D" id="1.20.58.2180">
    <property type="match status" value="1"/>
</dbReference>
<dbReference type="SUPFAM" id="SSF53807">
    <property type="entry name" value="Helical backbone' metal receptor"/>
    <property type="match status" value="1"/>
</dbReference>
<reference evidence="2 3" key="1">
    <citation type="submission" date="2013-09" db="EMBL/GenBank/DDBJ databases">
        <title>High correlation between genotypes and phenotypes of environmental bacteria Comamonas testosteroni strains.</title>
        <authorList>
            <person name="Liu L."/>
            <person name="Zhu W."/>
            <person name="Xia X."/>
            <person name="Xu B."/>
            <person name="Luo M."/>
            <person name="Wang G."/>
        </authorList>
    </citation>
    <scope>NUCLEOTIDE SEQUENCE [LARGE SCALE GENOMIC DNA]</scope>
    <source>
        <strain evidence="2 3">JL40</strain>
    </source>
</reference>
<dbReference type="EMBL" id="AWOR01000001">
    <property type="protein sequence ID" value="KGH31808.1"/>
    <property type="molecule type" value="Genomic_DNA"/>
</dbReference>
<dbReference type="PANTHER" id="PTHR30535:SF34">
    <property type="entry name" value="MOLYBDATE-BINDING PROTEIN MOLA"/>
    <property type="match status" value="1"/>
</dbReference>
<dbReference type="Pfam" id="PF01497">
    <property type="entry name" value="Peripla_BP_2"/>
    <property type="match status" value="1"/>
</dbReference>
<gene>
    <name evidence="2" type="ORF">P353_00760</name>
</gene>
<comment type="caution">
    <text evidence="2">The sequence shown here is derived from an EMBL/GenBank/DDBJ whole genome shotgun (WGS) entry which is preliminary data.</text>
</comment>
<protein>
    <submittedName>
        <fullName evidence="2">ABC transporter substrate-binding protein</fullName>
    </submittedName>
</protein>
<proteinExistence type="predicted"/>
<dbReference type="RefSeq" id="WP_034364265.1">
    <property type="nucleotide sequence ID" value="NZ_AWOR01000001.1"/>
</dbReference>
<dbReference type="GO" id="GO:0071281">
    <property type="term" value="P:cellular response to iron ion"/>
    <property type="evidence" value="ECO:0007669"/>
    <property type="project" value="TreeGrafter"/>
</dbReference>
<name>A0A096FPW5_COMTE</name>
<feature type="domain" description="Fe/B12 periplasmic-binding" evidence="1">
    <location>
        <begin position="46"/>
        <end position="312"/>
    </location>
</feature>
<evidence type="ECO:0000259" key="1">
    <source>
        <dbReference type="PROSITE" id="PS50983"/>
    </source>
</evidence>
<dbReference type="Proteomes" id="UP000029553">
    <property type="component" value="Unassembled WGS sequence"/>
</dbReference>
<dbReference type="InterPro" id="IPR002491">
    <property type="entry name" value="ABC_transptr_periplasmic_BD"/>
</dbReference>
<dbReference type="CDD" id="cd01147">
    <property type="entry name" value="HemV-2"/>
    <property type="match status" value="1"/>
</dbReference>
<dbReference type="PROSITE" id="PS50983">
    <property type="entry name" value="FE_B12_PBP"/>
    <property type="match status" value="1"/>
</dbReference>
<evidence type="ECO:0000313" key="3">
    <source>
        <dbReference type="Proteomes" id="UP000029553"/>
    </source>
</evidence>
<dbReference type="Gene3D" id="3.40.50.1980">
    <property type="entry name" value="Nitrogenase molybdenum iron protein domain"/>
    <property type="match status" value="2"/>
</dbReference>
<evidence type="ECO:0000313" key="2">
    <source>
        <dbReference type="EMBL" id="KGH31808.1"/>
    </source>
</evidence>
<dbReference type="PROSITE" id="PS51318">
    <property type="entry name" value="TAT"/>
    <property type="match status" value="1"/>
</dbReference>
<dbReference type="InterPro" id="IPR050902">
    <property type="entry name" value="ABC_Transporter_SBP"/>
</dbReference>
<organism evidence="2 3">
    <name type="scientific">Comamonas testosteroni</name>
    <name type="common">Pseudomonas testosteroni</name>
    <dbReference type="NCBI Taxonomy" id="285"/>
    <lineage>
        <taxon>Bacteria</taxon>
        <taxon>Pseudomonadati</taxon>
        <taxon>Pseudomonadota</taxon>
        <taxon>Betaproteobacteria</taxon>
        <taxon>Burkholderiales</taxon>
        <taxon>Comamonadaceae</taxon>
        <taxon>Comamonas</taxon>
    </lineage>
</organism>
<sequence>MLTRRQWLQTGAATLASGLHQSGAWAQDGGSVIAARFGSLPARPGRVFASGPPAGVLLAALAPQQLLGWPMQLSDAARAHLGAPLQALPYLGRLSGRGSTLPLEKLLALQPDLVLDSGTSDATHVSAAERLARQTGLACVLVQGSLPDHARQLREVGALLGAAERGRTLARHADEVAALVRAVTAGLGEQARPRVYLGRGANGLETGLAGSINVEVIEYAGGRNVAAQAGRGGLTRVSMEQILAWDPEVILTQEAGFAERVRQDPLWRGVSAVRSGRVHCAPVLPFGWLDGPPSVNRLIGVRWLLEKLHPGRFAQQDVKALEQAVSEFYALFYGVQLSSAQLHALLQVAR</sequence>